<dbReference type="EMBL" id="JAPNKA010000001">
    <property type="protein sequence ID" value="MCY1080519.1"/>
    <property type="molecule type" value="Genomic_DNA"/>
</dbReference>
<dbReference type="PANTHER" id="PTHR38479:SF2">
    <property type="entry name" value="WINGED HELIX DNA-BINDING DOMAIN-CONTAINING PROTEIN"/>
    <property type="match status" value="1"/>
</dbReference>
<comment type="caution">
    <text evidence="1">The sequence shown here is derived from an EMBL/GenBank/DDBJ whole genome shotgun (WGS) entry which is preliminary data.</text>
</comment>
<dbReference type="RefSeq" id="WP_267539178.1">
    <property type="nucleotide sequence ID" value="NZ_JAPNKA010000001.1"/>
</dbReference>
<dbReference type="InterPro" id="IPR009351">
    <property type="entry name" value="AlkZ-like"/>
</dbReference>
<reference evidence="1 2" key="1">
    <citation type="submission" date="2022-11" db="EMBL/GenBank/DDBJ databases">
        <title>Minimal conservation of predation-associated metabolite biosynthetic gene clusters underscores biosynthetic potential of Myxococcota including descriptions for ten novel species: Archangium lansinium sp. nov., Myxococcus landrumus sp. nov., Nannocystis bai.</title>
        <authorList>
            <person name="Ahearne A."/>
            <person name="Stevens C."/>
            <person name="Phillips K."/>
        </authorList>
    </citation>
    <scope>NUCLEOTIDE SEQUENCE [LARGE SCALE GENOMIC DNA]</scope>
    <source>
        <strain evidence="1 2">MIWBW</strain>
    </source>
</reference>
<organism evidence="1 2">
    <name type="scientific">Archangium lansingense</name>
    <dbReference type="NCBI Taxonomy" id="2995310"/>
    <lineage>
        <taxon>Bacteria</taxon>
        <taxon>Pseudomonadati</taxon>
        <taxon>Myxococcota</taxon>
        <taxon>Myxococcia</taxon>
        <taxon>Myxococcales</taxon>
        <taxon>Cystobacterineae</taxon>
        <taxon>Archangiaceae</taxon>
        <taxon>Archangium</taxon>
    </lineage>
</organism>
<keyword evidence="2" id="KW-1185">Reference proteome</keyword>
<protein>
    <submittedName>
        <fullName evidence="1">Winged helix DNA-binding domain-containing protein</fullName>
    </submittedName>
</protein>
<evidence type="ECO:0000313" key="1">
    <source>
        <dbReference type="EMBL" id="MCY1080519.1"/>
    </source>
</evidence>
<dbReference type="PANTHER" id="PTHR38479">
    <property type="entry name" value="LMO0824 PROTEIN"/>
    <property type="match status" value="1"/>
</dbReference>
<dbReference type="GO" id="GO:0003677">
    <property type="term" value="F:DNA binding"/>
    <property type="evidence" value="ECO:0007669"/>
    <property type="project" value="UniProtKB-KW"/>
</dbReference>
<dbReference type="Proteomes" id="UP001207654">
    <property type="component" value="Unassembled WGS sequence"/>
</dbReference>
<dbReference type="Pfam" id="PF06224">
    <property type="entry name" value="AlkZ-like"/>
    <property type="match status" value="1"/>
</dbReference>
<sequence>MPRRASSSVLGVRALNRAMLERQLLLRRRKSSIPNALEQLVGLQAQAPNPPYIGLWTRLEGFELGQLTRLINGRKVVRSVLMRGTLHLVTARDFLRLRPVLQPVLERQIHGSYGRLLSGLDIQALAASGRALLSARPRTSNELGKLLCEQWPGRDAKTLANAIRNLAPLIHVPPAGTWDSHKPAALTMPEDWLDRPLETATSPDEMVLRYLAAFGPATVKDVAVWSGLTAVREVIERLRPRLRTFQDEHGQELLDVAEAPLPDPDTPAPVRLLPEYDNVLLSHADRTRIIADEHRAAVFTKNGIIRATVLVDGFVRGTWTLEREEDSSTVRIEPFGRLAAKDRTALAEEGARLLACVSPDAESHDVRFSAPGV</sequence>
<gene>
    <name evidence="1" type="ORF">OV287_39335</name>
</gene>
<accession>A0ABT4AFR3</accession>
<name>A0ABT4AFR3_9BACT</name>
<keyword evidence="1" id="KW-0238">DNA-binding</keyword>
<proteinExistence type="predicted"/>
<evidence type="ECO:0000313" key="2">
    <source>
        <dbReference type="Proteomes" id="UP001207654"/>
    </source>
</evidence>